<reference evidence="1 2" key="1">
    <citation type="journal article" date="2019" name="Front. Microbiol.">
        <title>Thermoanaerosceptrum fracticalcis gen. nov. sp. nov., a Novel Fumarate-Fermenting Microorganism From a Deep Fractured Carbonate Aquifer of the US Great Basin.</title>
        <authorList>
            <person name="Hamilton-Brehm S.D."/>
            <person name="Stewart L.E."/>
            <person name="Zavarin M."/>
            <person name="Caldwell M."/>
            <person name="Lawson P.A."/>
            <person name="Onstott T.C."/>
            <person name="Grzymski J."/>
            <person name="Neveux I."/>
            <person name="Lollar B.S."/>
            <person name="Russell C.E."/>
            <person name="Moser D.P."/>
        </authorList>
    </citation>
    <scope>NUCLEOTIDE SEQUENCE [LARGE SCALE GENOMIC DNA]</scope>
    <source>
        <strain evidence="1 2">DRI-13</strain>
    </source>
</reference>
<dbReference type="AlphaFoldDB" id="A0A7G6E033"/>
<dbReference type="EMBL" id="CP045798">
    <property type="protein sequence ID" value="QNB45437.1"/>
    <property type="molecule type" value="Genomic_DNA"/>
</dbReference>
<dbReference type="Gene3D" id="3.40.50.1000">
    <property type="entry name" value="HAD superfamily/HAD-like"/>
    <property type="match status" value="1"/>
</dbReference>
<dbReference type="InterPro" id="IPR036412">
    <property type="entry name" value="HAD-like_sf"/>
</dbReference>
<protein>
    <recommendedName>
        <fullName evidence="3">Nucleotidase</fullName>
    </recommendedName>
</protein>
<evidence type="ECO:0008006" key="3">
    <source>
        <dbReference type="Google" id="ProtNLM"/>
    </source>
</evidence>
<dbReference type="Pfam" id="PF24694">
    <property type="entry name" value="LNS2_PITM1-3"/>
    <property type="match status" value="1"/>
</dbReference>
<name>A0A7G6E033_THEFR</name>
<proteinExistence type="predicted"/>
<dbReference type="OrthoDB" id="573782at2"/>
<keyword evidence="2" id="KW-1185">Reference proteome</keyword>
<accession>A0A7G6E033</accession>
<evidence type="ECO:0000313" key="1">
    <source>
        <dbReference type="EMBL" id="QNB45437.1"/>
    </source>
</evidence>
<dbReference type="RefSeq" id="WP_034423076.1">
    <property type="nucleotide sequence ID" value="NZ_CP045798.1"/>
</dbReference>
<sequence>MQKLFFVDVCNTLANIIEQLNIRGYRTDIYPCPAPPETYTEELFRSARPIWPVIDWVKELPEQGYSLVYLTARPSRFRAVTQEWLDEYGLPKAPLLHTNGRSKGEVAKIFSLNPKVQIAGALEDSPQEIRGYIQAVPGIRLYVPEWEYNAHLSGDGINFLALRQRTA</sequence>
<organism evidence="1 2">
    <name type="scientific">Thermanaerosceptrum fracticalcis</name>
    <dbReference type="NCBI Taxonomy" id="1712410"/>
    <lineage>
        <taxon>Bacteria</taxon>
        <taxon>Bacillati</taxon>
        <taxon>Bacillota</taxon>
        <taxon>Clostridia</taxon>
        <taxon>Eubacteriales</taxon>
        <taxon>Peptococcaceae</taxon>
        <taxon>Thermanaerosceptrum</taxon>
    </lineage>
</organism>
<dbReference type="InterPro" id="IPR023214">
    <property type="entry name" value="HAD_sf"/>
</dbReference>
<dbReference type="KEGG" id="tfr:BR63_03355"/>
<evidence type="ECO:0000313" key="2">
    <source>
        <dbReference type="Proteomes" id="UP000515847"/>
    </source>
</evidence>
<gene>
    <name evidence="1" type="ORF">BR63_03355</name>
</gene>
<dbReference type="SUPFAM" id="SSF56784">
    <property type="entry name" value="HAD-like"/>
    <property type="match status" value="1"/>
</dbReference>
<dbReference type="Proteomes" id="UP000515847">
    <property type="component" value="Chromosome"/>
</dbReference>